<proteinExistence type="predicted"/>
<gene>
    <name evidence="2" type="ORF">BO88DRAFT_180687</name>
</gene>
<dbReference type="Proteomes" id="UP000248405">
    <property type="component" value="Unassembled WGS sequence"/>
</dbReference>
<feature type="transmembrane region" description="Helical" evidence="1">
    <location>
        <begin position="112"/>
        <end position="130"/>
    </location>
</feature>
<dbReference type="GeneID" id="37206327"/>
<keyword evidence="3" id="KW-1185">Reference proteome</keyword>
<name>A0A319BEB7_ASPVC</name>
<dbReference type="AlphaFoldDB" id="A0A319BEB7"/>
<reference evidence="2" key="1">
    <citation type="submission" date="2016-12" db="EMBL/GenBank/DDBJ databases">
        <title>The genomes of Aspergillus section Nigri reveals drivers in fungal speciation.</title>
        <authorList>
            <consortium name="DOE Joint Genome Institute"/>
            <person name="Vesth T.C."/>
            <person name="Nybo J."/>
            <person name="Theobald S."/>
            <person name="Brandl J."/>
            <person name="Frisvad J.C."/>
            <person name="Nielsen K.F."/>
            <person name="Lyhne E.K."/>
            <person name="Kogle M.E."/>
            <person name="Kuo A."/>
            <person name="Riley R."/>
            <person name="Clum A."/>
            <person name="Nolan M."/>
            <person name="Lipzen A."/>
            <person name="Salamov A."/>
            <person name="Henrissat B."/>
            <person name="Wiebenga A."/>
            <person name="De Vries R.P."/>
            <person name="Grigoriev I.V."/>
            <person name="Mortensen U.H."/>
            <person name="Andersen M.R."/>
            <person name="Baker S.E."/>
        </authorList>
    </citation>
    <scope>NUCLEOTIDE SEQUENCE [LARGE SCALE GENOMIC DNA]</scope>
    <source>
        <strain evidence="2">CBS 113365</strain>
    </source>
</reference>
<keyword evidence="1" id="KW-1133">Transmembrane helix</keyword>
<evidence type="ECO:0000256" key="1">
    <source>
        <dbReference type="SAM" id="Phobius"/>
    </source>
</evidence>
<protein>
    <submittedName>
        <fullName evidence="2">Uncharacterized protein</fullName>
    </submittedName>
</protein>
<dbReference type="OrthoDB" id="4501989at2759"/>
<evidence type="ECO:0000313" key="3">
    <source>
        <dbReference type="Proteomes" id="UP000248405"/>
    </source>
</evidence>
<feature type="transmembrane region" description="Helical" evidence="1">
    <location>
        <begin position="28"/>
        <end position="51"/>
    </location>
</feature>
<accession>A0A319BEB7</accession>
<keyword evidence="1" id="KW-0472">Membrane</keyword>
<feature type="transmembrane region" description="Helical" evidence="1">
    <location>
        <begin position="150"/>
        <end position="170"/>
    </location>
</feature>
<sequence>MHFRHTAFAVYSLLRSLRDVPPETVEAMIIIAQICKYLQSILILNVLYRLIHAYKAQNRNDITKRILPSKMHSSTLVSLVIMSIPHFITWLLSSFAYSPDPDFPLSTWGLQLAFDGLVMIASLHIMFKIFTIIRKLNNARRSSMNGASSLAVGGFFFSTHSLSLLVGYSMSPGTSVEFEIIHFQTLVSQTIVPAICITGQSIGIVHCCMQMHKLGIYGLPRPTSANDERAHITYGL</sequence>
<dbReference type="RefSeq" id="XP_025558067.1">
    <property type="nucleotide sequence ID" value="XM_025701735.1"/>
</dbReference>
<feature type="transmembrane region" description="Helical" evidence="1">
    <location>
        <begin position="190"/>
        <end position="209"/>
    </location>
</feature>
<dbReference type="EMBL" id="KZ821644">
    <property type="protein sequence ID" value="PYH64273.1"/>
    <property type="molecule type" value="Genomic_DNA"/>
</dbReference>
<keyword evidence="1" id="KW-0812">Transmembrane</keyword>
<feature type="transmembrane region" description="Helical" evidence="1">
    <location>
        <begin position="72"/>
        <end position="92"/>
    </location>
</feature>
<organism evidence="2 3">
    <name type="scientific">Aspergillus vadensis (strain CBS 113365 / IMI 142717 / IBT 24658)</name>
    <dbReference type="NCBI Taxonomy" id="1448311"/>
    <lineage>
        <taxon>Eukaryota</taxon>
        <taxon>Fungi</taxon>
        <taxon>Dikarya</taxon>
        <taxon>Ascomycota</taxon>
        <taxon>Pezizomycotina</taxon>
        <taxon>Eurotiomycetes</taxon>
        <taxon>Eurotiomycetidae</taxon>
        <taxon>Eurotiales</taxon>
        <taxon>Aspergillaceae</taxon>
        <taxon>Aspergillus</taxon>
        <taxon>Aspergillus subgen. Circumdati</taxon>
    </lineage>
</organism>
<evidence type="ECO:0000313" key="2">
    <source>
        <dbReference type="EMBL" id="PYH64273.1"/>
    </source>
</evidence>